<accession>A0A0F7SJD8</accession>
<dbReference type="AlphaFoldDB" id="A0A0F7SJD8"/>
<dbReference type="InterPro" id="IPR001680">
    <property type="entry name" value="WD40_rpt"/>
</dbReference>
<feature type="region of interest" description="Disordered" evidence="1">
    <location>
        <begin position="265"/>
        <end position="285"/>
    </location>
</feature>
<dbReference type="SUPFAM" id="SSF50978">
    <property type="entry name" value="WD40 repeat-like"/>
    <property type="match status" value="1"/>
</dbReference>
<dbReference type="EMBL" id="LN483345">
    <property type="protein sequence ID" value="CDZ98550.1"/>
    <property type="molecule type" value="Genomic_DNA"/>
</dbReference>
<organism evidence="2">
    <name type="scientific">Phaffia rhodozyma</name>
    <name type="common">Yeast</name>
    <name type="synonym">Xanthophyllomyces dendrorhous</name>
    <dbReference type="NCBI Taxonomy" id="264483"/>
    <lineage>
        <taxon>Eukaryota</taxon>
        <taxon>Fungi</taxon>
        <taxon>Dikarya</taxon>
        <taxon>Basidiomycota</taxon>
        <taxon>Agaricomycotina</taxon>
        <taxon>Tremellomycetes</taxon>
        <taxon>Cystofilobasidiales</taxon>
        <taxon>Mrakiaceae</taxon>
        <taxon>Phaffia</taxon>
    </lineage>
</organism>
<reference evidence="2" key="1">
    <citation type="submission" date="2014-08" db="EMBL/GenBank/DDBJ databases">
        <authorList>
            <person name="Sharma Rahul"/>
            <person name="Thines Marco"/>
        </authorList>
    </citation>
    <scope>NUCLEOTIDE SEQUENCE</scope>
</reference>
<dbReference type="InterPro" id="IPR042453">
    <property type="entry name" value="WDR53"/>
</dbReference>
<dbReference type="PANTHER" id="PTHR44666:SF1">
    <property type="entry name" value="WD REPEAT-CONTAINING PROTEIN 53"/>
    <property type="match status" value="1"/>
</dbReference>
<dbReference type="PANTHER" id="PTHR44666">
    <property type="entry name" value="WD REPEAT-CONTAINING PROTEIN 53"/>
    <property type="match status" value="1"/>
</dbReference>
<dbReference type="SMART" id="SM00320">
    <property type="entry name" value="WD40"/>
    <property type="match status" value="3"/>
</dbReference>
<dbReference type="InterPro" id="IPR036322">
    <property type="entry name" value="WD40_repeat_dom_sf"/>
</dbReference>
<evidence type="ECO:0000256" key="1">
    <source>
        <dbReference type="SAM" id="MobiDB-lite"/>
    </source>
</evidence>
<evidence type="ECO:0000313" key="2">
    <source>
        <dbReference type="EMBL" id="CDZ98550.1"/>
    </source>
</evidence>
<protein>
    <submittedName>
        <fullName evidence="2">WD40/YVTN repeat-like-containing domain</fullName>
    </submittedName>
</protein>
<sequence>MNITRVLDSLKPLGKPISSLLFHPSSEDYIVVASEDSSLRLLDLKTQRPLCAVVGFPFEISGMVFEKDSPEKFNEKDWGNVWVACGSDVHLLKLSAAPKFLRRFEPASVLRSLPNLSKDEINSLCLTEEANALGWCGDDGKLGIIDLETFNKKYMKGKHSNIAGAVSFVPGRPTTLLSIGYDSTARSWDTSSSVMLDFLSLNPPPGSQSNNLAPSFPLCLSTYLLPPASSVEAESEQDGEEPLIAIGTADGSIWITLPSRLIASDRSTETAENDTGFSKKDLKKKKNKKSGKNTLWKGIKEGSLERVEIALGPIIKVAYIPCPPSEHKFSEGLPYLVTLSHLGVLTIHRFGRSNKYRMDVSTVLTWNTDSIVKCNTLAVSAGCPRENPGSKVRIAVGGVGSKGEGFMECWDVEFD</sequence>
<proteinExistence type="predicted"/>
<name>A0A0F7SJD8_PHARH</name>
<dbReference type="InterPro" id="IPR015943">
    <property type="entry name" value="WD40/YVTN_repeat-like_dom_sf"/>
</dbReference>
<dbReference type="Gene3D" id="2.130.10.10">
    <property type="entry name" value="YVTN repeat-like/Quinoprotein amine dehydrogenase"/>
    <property type="match status" value="2"/>
</dbReference>